<comment type="caution">
    <text evidence="2">The sequence shown here is derived from an EMBL/GenBank/DDBJ whole genome shotgun (WGS) entry which is preliminary data.</text>
</comment>
<feature type="chain" id="PRO_5031484382" evidence="1">
    <location>
        <begin position="26"/>
        <end position="105"/>
    </location>
</feature>
<keyword evidence="1" id="KW-0732">Signal</keyword>
<proteinExistence type="predicted"/>
<keyword evidence="3" id="KW-1185">Reference proteome</keyword>
<feature type="signal peptide" evidence="1">
    <location>
        <begin position="1"/>
        <end position="25"/>
    </location>
</feature>
<gene>
    <name evidence="2" type="ORF">GGR89_004133</name>
</gene>
<dbReference type="EMBL" id="JAATJB010000021">
    <property type="protein sequence ID" value="NJB99787.1"/>
    <property type="molecule type" value="Genomic_DNA"/>
</dbReference>
<protein>
    <submittedName>
        <fullName evidence="2">Uncharacterized protein</fullName>
    </submittedName>
</protein>
<reference evidence="2 3" key="1">
    <citation type="submission" date="2020-03" db="EMBL/GenBank/DDBJ databases">
        <title>Genomic Encyclopedia of Type Strains, Phase IV (KMG-IV): sequencing the most valuable type-strain genomes for metagenomic binning, comparative biology and taxonomic classification.</title>
        <authorList>
            <person name="Goeker M."/>
        </authorList>
    </citation>
    <scope>NUCLEOTIDE SEQUENCE [LARGE SCALE GENOMIC DNA]</scope>
    <source>
        <strain evidence="2 3">DSM 7225</strain>
    </source>
</reference>
<evidence type="ECO:0000256" key="1">
    <source>
        <dbReference type="SAM" id="SignalP"/>
    </source>
</evidence>
<accession>A0A7X5Y2A8</accession>
<dbReference type="RefSeq" id="WP_164542653.1">
    <property type="nucleotide sequence ID" value="NZ_BAAADY010000031.1"/>
</dbReference>
<dbReference type="AlphaFoldDB" id="A0A7X5Y2A8"/>
<name>A0A7X5Y2A8_9SPHN</name>
<dbReference type="Proteomes" id="UP000531251">
    <property type="component" value="Unassembled WGS sequence"/>
</dbReference>
<sequence length="105" mass="10994">MMRGCRRFGGLAAALSCFAAVPATAEVTVTRISGDAVRRSNAPVPPPTMRRTCGLLNLASLCLARNIRITMAPQASGTIASVTRFRIGAVTGTSFVAGGQRMRAR</sequence>
<organism evidence="2 3">
    <name type="scientific">Sphingomonas trueperi</name>
    <dbReference type="NCBI Taxonomy" id="53317"/>
    <lineage>
        <taxon>Bacteria</taxon>
        <taxon>Pseudomonadati</taxon>
        <taxon>Pseudomonadota</taxon>
        <taxon>Alphaproteobacteria</taxon>
        <taxon>Sphingomonadales</taxon>
        <taxon>Sphingomonadaceae</taxon>
        <taxon>Sphingomonas</taxon>
    </lineage>
</organism>
<evidence type="ECO:0000313" key="3">
    <source>
        <dbReference type="Proteomes" id="UP000531251"/>
    </source>
</evidence>
<evidence type="ECO:0000313" key="2">
    <source>
        <dbReference type="EMBL" id="NJB99787.1"/>
    </source>
</evidence>